<evidence type="ECO:0000313" key="1">
    <source>
        <dbReference type="EMBL" id="QNT69715.1"/>
    </source>
</evidence>
<reference evidence="1 2" key="1">
    <citation type="submission" date="2020-05" db="EMBL/GenBank/DDBJ databases">
        <title>Complete closed genome sequence of Defluviicoccus vanus.</title>
        <authorList>
            <person name="Bessarab I."/>
            <person name="Arumugam K."/>
            <person name="Maszenan A.M."/>
            <person name="Seviour R.J."/>
            <person name="Williams R.B."/>
        </authorList>
    </citation>
    <scope>NUCLEOTIDE SEQUENCE [LARGE SCALE GENOMIC DNA]</scope>
    <source>
        <strain evidence="1 2">Ben 114</strain>
    </source>
</reference>
<dbReference type="KEGG" id="dvn:HQ394_10750"/>
<protein>
    <submittedName>
        <fullName evidence="1">Uncharacterized protein</fullName>
    </submittedName>
</protein>
<dbReference type="Proteomes" id="UP000516369">
    <property type="component" value="Chromosome"/>
</dbReference>
<keyword evidence="2" id="KW-1185">Reference proteome</keyword>
<dbReference type="AlphaFoldDB" id="A0A7H1N1X9"/>
<gene>
    <name evidence="1" type="ORF">HQ394_10750</name>
</gene>
<dbReference type="EMBL" id="CP053923">
    <property type="protein sequence ID" value="QNT69715.1"/>
    <property type="molecule type" value="Genomic_DNA"/>
</dbReference>
<evidence type="ECO:0000313" key="2">
    <source>
        <dbReference type="Proteomes" id="UP000516369"/>
    </source>
</evidence>
<sequence>MPPASNGIEWCTAIHDAESVAFFTSPVMGQTFATRPDDRVLLDTVFLGVLTLVTAKPLESQSDLEAFARQWVGNGMYQHYDAAYGLPIADLAAADARYRTLSSSVAPAPSRIEQCVEYSRVGTEHNDSAPERGVLEQHDRGILCRLPSKANMLVLAGLSERFLQGAPVDPTFFDHLDKEFNTPFSASLRFR</sequence>
<organism evidence="1 2">
    <name type="scientific">Defluviicoccus vanus</name>
    <dbReference type="NCBI Taxonomy" id="111831"/>
    <lineage>
        <taxon>Bacteria</taxon>
        <taxon>Pseudomonadati</taxon>
        <taxon>Pseudomonadota</taxon>
        <taxon>Alphaproteobacteria</taxon>
        <taxon>Rhodospirillales</taxon>
        <taxon>Rhodospirillaceae</taxon>
        <taxon>Defluviicoccus</taxon>
    </lineage>
</organism>
<name>A0A7H1N1X9_9PROT</name>
<proteinExistence type="predicted"/>
<accession>A0A7H1N1X9</accession>